<dbReference type="InterPro" id="IPR027417">
    <property type="entry name" value="P-loop_NTPase"/>
</dbReference>
<dbReference type="CDD" id="cd01898">
    <property type="entry name" value="Obg"/>
    <property type="match status" value="1"/>
</dbReference>
<feature type="region of interest" description="Disordered" evidence="9">
    <location>
        <begin position="119"/>
        <end position="145"/>
    </location>
</feature>
<dbReference type="PROSITE" id="PS00905">
    <property type="entry name" value="GTP1_OBG"/>
    <property type="match status" value="1"/>
</dbReference>
<keyword evidence="7 8" id="KW-0342">GTP-binding</keyword>
<dbReference type="NCBIfam" id="NF008956">
    <property type="entry name" value="PRK12299.1"/>
    <property type="match status" value="1"/>
</dbReference>
<feature type="binding site" evidence="8">
    <location>
        <begin position="213"/>
        <end position="216"/>
    </location>
    <ligand>
        <name>GTP</name>
        <dbReference type="ChEBI" id="CHEBI:37565"/>
    </ligand>
</feature>
<feature type="binding site" evidence="8">
    <location>
        <position position="173"/>
    </location>
    <ligand>
        <name>Mg(2+)</name>
        <dbReference type="ChEBI" id="CHEBI:18420"/>
    </ligand>
</feature>
<evidence type="ECO:0000256" key="9">
    <source>
        <dbReference type="SAM" id="MobiDB-lite"/>
    </source>
</evidence>
<evidence type="ECO:0000256" key="6">
    <source>
        <dbReference type="ARBA" id="ARBA00022842"/>
    </source>
</evidence>
<dbReference type="EC" id="3.6.5.-" evidence="8"/>
<comment type="subunit">
    <text evidence="8">Monomer.</text>
</comment>
<evidence type="ECO:0000256" key="7">
    <source>
        <dbReference type="ARBA" id="ARBA00023134"/>
    </source>
</evidence>
<dbReference type="PROSITE" id="PS51883">
    <property type="entry name" value="OBG"/>
    <property type="match status" value="1"/>
</dbReference>
<dbReference type="Pfam" id="PF01926">
    <property type="entry name" value="MMR_HSR1"/>
    <property type="match status" value="1"/>
</dbReference>
<proteinExistence type="inferred from homology"/>
<keyword evidence="6 8" id="KW-0460">Magnesium</keyword>
<reference evidence="12" key="1">
    <citation type="journal article" date="2020" name="mSystems">
        <title>Genome- and Community-Level Interaction Insights into Carbon Utilization and Element Cycling Functions of Hydrothermarchaeota in Hydrothermal Sediment.</title>
        <authorList>
            <person name="Zhou Z."/>
            <person name="Liu Y."/>
            <person name="Xu W."/>
            <person name="Pan J."/>
            <person name="Luo Z.H."/>
            <person name="Li M."/>
        </authorList>
    </citation>
    <scope>NUCLEOTIDE SEQUENCE [LARGE SCALE GENOMIC DNA]</scope>
    <source>
        <strain evidence="12">SpSt-1181</strain>
    </source>
</reference>
<comment type="subcellular location">
    <subcellularLocation>
        <location evidence="8">Cytoplasm</location>
    </subcellularLocation>
</comment>
<evidence type="ECO:0000256" key="2">
    <source>
        <dbReference type="ARBA" id="ARBA00022490"/>
    </source>
</evidence>
<dbReference type="FunFam" id="2.70.210.12:FF:000001">
    <property type="entry name" value="GTPase Obg"/>
    <property type="match status" value="1"/>
</dbReference>
<dbReference type="EMBL" id="DSBW01000045">
    <property type="protein sequence ID" value="HED30438.1"/>
    <property type="molecule type" value="Genomic_DNA"/>
</dbReference>
<comment type="cofactor">
    <cofactor evidence="8">
        <name>Mg(2+)</name>
        <dbReference type="ChEBI" id="CHEBI:18420"/>
    </cofactor>
</comment>
<dbReference type="InterPro" id="IPR006073">
    <property type="entry name" value="GTP-bd"/>
</dbReference>
<dbReference type="Proteomes" id="UP000886335">
    <property type="component" value="Unassembled WGS sequence"/>
</dbReference>
<dbReference type="SUPFAM" id="SSF82051">
    <property type="entry name" value="Obg GTP-binding protein N-terminal domain"/>
    <property type="match status" value="1"/>
</dbReference>
<evidence type="ECO:0000256" key="5">
    <source>
        <dbReference type="ARBA" id="ARBA00022801"/>
    </source>
</evidence>
<dbReference type="GO" id="GO:0000287">
    <property type="term" value="F:magnesium ion binding"/>
    <property type="evidence" value="ECO:0007669"/>
    <property type="project" value="InterPro"/>
</dbReference>
<dbReference type="Pfam" id="PF01018">
    <property type="entry name" value="GTP1_OBG"/>
    <property type="match status" value="1"/>
</dbReference>
<dbReference type="GO" id="GO:0003924">
    <property type="term" value="F:GTPase activity"/>
    <property type="evidence" value="ECO:0007669"/>
    <property type="project" value="UniProtKB-UniRule"/>
</dbReference>
<dbReference type="Gene3D" id="2.70.210.12">
    <property type="entry name" value="GTP1/OBG domain"/>
    <property type="match status" value="1"/>
</dbReference>
<dbReference type="PROSITE" id="PS51710">
    <property type="entry name" value="G_OBG"/>
    <property type="match status" value="1"/>
</dbReference>
<dbReference type="InterPro" id="IPR014100">
    <property type="entry name" value="GTP-bd_Obg/CgtA"/>
</dbReference>
<dbReference type="InterPro" id="IPR045086">
    <property type="entry name" value="OBG_GTPase"/>
</dbReference>
<evidence type="ECO:0000256" key="1">
    <source>
        <dbReference type="ARBA" id="ARBA00007699"/>
    </source>
</evidence>
<dbReference type="InterPro" id="IPR036726">
    <property type="entry name" value="GTP1_OBG_dom_sf"/>
</dbReference>
<feature type="binding site" evidence="8">
    <location>
        <begin position="304"/>
        <end position="306"/>
    </location>
    <ligand>
        <name>GTP</name>
        <dbReference type="ChEBI" id="CHEBI:37565"/>
    </ligand>
</feature>
<evidence type="ECO:0000313" key="12">
    <source>
        <dbReference type="EMBL" id="HED30438.1"/>
    </source>
</evidence>
<comment type="similarity">
    <text evidence="1 8">Belongs to the TRAFAC class OBG-HflX-like GTPase superfamily. OBG GTPase family.</text>
</comment>
<feature type="binding site" evidence="8">
    <location>
        <begin position="166"/>
        <end position="173"/>
    </location>
    <ligand>
        <name>GTP</name>
        <dbReference type="ChEBI" id="CHEBI:37565"/>
    </ligand>
</feature>
<dbReference type="InterPro" id="IPR006169">
    <property type="entry name" value="GTP1_OBG_dom"/>
</dbReference>
<evidence type="ECO:0000256" key="8">
    <source>
        <dbReference type="HAMAP-Rule" id="MF_01454"/>
    </source>
</evidence>
<dbReference type="GO" id="GO:0043022">
    <property type="term" value="F:ribosome binding"/>
    <property type="evidence" value="ECO:0007669"/>
    <property type="project" value="UniProtKB-ARBA"/>
</dbReference>
<dbReference type="NCBIfam" id="TIGR02729">
    <property type="entry name" value="Obg_CgtA"/>
    <property type="match status" value="1"/>
</dbReference>
<dbReference type="PRINTS" id="PR00326">
    <property type="entry name" value="GTP1OBG"/>
</dbReference>
<gene>
    <name evidence="12" type="primary">obgE</name>
    <name evidence="8" type="synonym">obg</name>
    <name evidence="12" type="ORF">ENN50_01845</name>
</gene>
<protein>
    <recommendedName>
        <fullName evidence="8">GTPase Obg</fullName>
        <ecNumber evidence="8">3.6.5.-</ecNumber>
    </recommendedName>
    <alternativeName>
        <fullName evidence="8">GTP-binding protein Obg</fullName>
    </alternativeName>
</protein>
<dbReference type="GO" id="GO:0005737">
    <property type="term" value="C:cytoplasm"/>
    <property type="evidence" value="ECO:0007669"/>
    <property type="project" value="UniProtKB-SubCell"/>
</dbReference>
<feature type="binding site" evidence="8">
    <location>
        <begin position="191"/>
        <end position="195"/>
    </location>
    <ligand>
        <name>GTP</name>
        <dbReference type="ChEBI" id="CHEBI:37565"/>
    </ligand>
</feature>
<dbReference type="NCBIfam" id="NF008955">
    <property type="entry name" value="PRK12297.1"/>
    <property type="match status" value="1"/>
</dbReference>
<feature type="binding site" evidence="8">
    <location>
        <position position="193"/>
    </location>
    <ligand>
        <name>Mg(2+)</name>
        <dbReference type="ChEBI" id="CHEBI:18420"/>
    </ligand>
</feature>
<evidence type="ECO:0000256" key="4">
    <source>
        <dbReference type="ARBA" id="ARBA00022741"/>
    </source>
</evidence>
<feature type="domain" description="OBG-type G" evidence="10">
    <location>
        <begin position="160"/>
        <end position="323"/>
    </location>
</feature>
<keyword evidence="4 8" id="KW-0547">Nucleotide-binding</keyword>
<dbReference type="PANTHER" id="PTHR11702">
    <property type="entry name" value="DEVELOPMENTALLY REGULATED GTP-BINDING PROTEIN-RELATED"/>
    <property type="match status" value="1"/>
</dbReference>
<keyword evidence="5 8" id="KW-0378">Hydrolase</keyword>
<comment type="function">
    <text evidence="8">An essential GTPase which binds GTP, GDP and possibly (p)ppGpp with moderate affinity, with high nucleotide exchange rates and a fairly low GTP hydrolysis rate. Plays a role in control of the cell cycle, stress response, ribosome biogenesis and in those bacteria that undergo differentiation, in morphogenesis control.</text>
</comment>
<keyword evidence="2 8" id="KW-0963">Cytoplasm</keyword>
<evidence type="ECO:0000256" key="3">
    <source>
        <dbReference type="ARBA" id="ARBA00022723"/>
    </source>
</evidence>
<feature type="binding site" evidence="8">
    <location>
        <begin position="280"/>
        <end position="283"/>
    </location>
    <ligand>
        <name>GTP</name>
        <dbReference type="ChEBI" id="CHEBI:37565"/>
    </ligand>
</feature>
<dbReference type="NCBIfam" id="NF008954">
    <property type="entry name" value="PRK12296.1"/>
    <property type="match status" value="1"/>
</dbReference>
<dbReference type="Gene3D" id="3.40.50.300">
    <property type="entry name" value="P-loop containing nucleotide triphosphate hydrolases"/>
    <property type="match status" value="1"/>
</dbReference>
<comment type="caution">
    <text evidence="12">The sequence shown here is derived from an EMBL/GenBank/DDBJ whole genome shotgun (WGS) entry which is preliminary data.</text>
</comment>
<sequence>MKFVDSAKIVVKAGDGGNGCVSFRREKYVPKGGPDGGDGGRGGHVYLRANTQLSTLLDFRYRKNYEAGRGGHGQGSRKAGKSGRDIVIQVPSGTLVKNSVSGEVICDLVEDGQEVLIARGGNGGRGNPHFTTSTRQAPRYAEPGGSGEKLDIELELKLMADVGLVGFPNAGKSTLISVMSAARPKIADYPFTTLVPNLGIVQYGEFKSFVMADIPGIIEGASDGRGLGLQFLRHIERTRVLAVLVASDTADPVAEYRQLLLEMQRFDSALLQKPRVVVVTKMDVAPAEFELPDFQDGSLVIPISSVTGSGLEQLRDELWQRIRPVVSEEVDGD</sequence>
<dbReference type="SUPFAM" id="SSF52540">
    <property type="entry name" value="P-loop containing nucleoside triphosphate hydrolases"/>
    <property type="match status" value="1"/>
</dbReference>
<dbReference type="AlphaFoldDB" id="A0A831SR88"/>
<accession>A0A831SR88</accession>
<name>A0A831SR88_PROAE</name>
<dbReference type="InterPro" id="IPR031167">
    <property type="entry name" value="G_OBG"/>
</dbReference>
<keyword evidence="3 8" id="KW-0479">Metal-binding</keyword>
<organism evidence="12">
    <name type="scientific">Prosthecochloris aestuarii</name>
    <dbReference type="NCBI Taxonomy" id="1102"/>
    <lineage>
        <taxon>Bacteria</taxon>
        <taxon>Pseudomonadati</taxon>
        <taxon>Chlorobiota</taxon>
        <taxon>Chlorobiia</taxon>
        <taxon>Chlorobiales</taxon>
        <taxon>Chlorobiaceae</taxon>
        <taxon>Prosthecochloris</taxon>
    </lineage>
</organism>
<dbReference type="GO" id="GO:0042254">
    <property type="term" value="P:ribosome biogenesis"/>
    <property type="evidence" value="ECO:0007669"/>
    <property type="project" value="UniProtKB-UniRule"/>
</dbReference>
<dbReference type="PIRSF" id="PIRSF002401">
    <property type="entry name" value="GTP_bd_Obg/CgtA"/>
    <property type="match status" value="1"/>
</dbReference>
<feature type="domain" description="Obg" evidence="11">
    <location>
        <begin position="1"/>
        <end position="159"/>
    </location>
</feature>
<evidence type="ECO:0000259" key="10">
    <source>
        <dbReference type="PROSITE" id="PS51710"/>
    </source>
</evidence>
<dbReference type="HAMAP" id="MF_01454">
    <property type="entry name" value="GTPase_Obg"/>
    <property type="match status" value="1"/>
</dbReference>
<dbReference type="InterPro" id="IPR006074">
    <property type="entry name" value="GTP1-OBG_CS"/>
</dbReference>
<dbReference type="PANTHER" id="PTHR11702:SF31">
    <property type="entry name" value="MITOCHONDRIAL RIBOSOME-ASSOCIATED GTPASE 2"/>
    <property type="match status" value="1"/>
</dbReference>
<dbReference type="GO" id="GO:0005525">
    <property type="term" value="F:GTP binding"/>
    <property type="evidence" value="ECO:0007669"/>
    <property type="project" value="UniProtKB-UniRule"/>
</dbReference>
<evidence type="ECO:0000259" key="11">
    <source>
        <dbReference type="PROSITE" id="PS51883"/>
    </source>
</evidence>